<name>A0A8J2PND3_9HEXA</name>
<dbReference type="InterPro" id="IPR002110">
    <property type="entry name" value="Ankyrin_rpt"/>
</dbReference>
<dbReference type="PROSITE" id="PS50088">
    <property type="entry name" value="ANK_REPEAT"/>
    <property type="match status" value="3"/>
</dbReference>
<dbReference type="PANTHER" id="PTHR24118">
    <property type="entry name" value="POTE ANKYRIN DOMAIN"/>
    <property type="match status" value="1"/>
</dbReference>
<feature type="repeat" description="ANK" evidence="1">
    <location>
        <begin position="229"/>
        <end position="261"/>
    </location>
</feature>
<evidence type="ECO:0000313" key="5">
    <source>
        <dbReference type="Proteomes" id="UP000708208"/>
    </source>
</evidence>
<dbReference type="PANTHER" id="PTHR24118:SF99">
    <property type="entry name" value="POTE ANKYRIN DOMAIN FAMILY MEMBER 3C-RELATED"/>
    <property type="match status" value="1"/>
</dbReference>
<protein>
    <recommendedName>
        <fullName evidence="3">SAM domain-containing protein</fullName>
    </recommendedName>
</protein>
<dbReference type="EMBL" id="CAJVCH010571426">
    <property type="protein sequence ID" value="CAG7837493.1"/>
    <property type="molecule type" value="Genomic_DNA"/>
</dbReference>
<dbReference type="PROSITE" id="PS50105">
    <property type="entry name" value="SAM_DOMAIN"/>
    <property type="match status" value="1"/>
</dbReference>
<accession>A0A8J2PND3</accession>
<dbReference type="InterPro" id="IPR001660">
    <property type="entry name" value="SAM"/>
</dbReference>
<feature type="compositionally biased region" description="Polar residues" evidence="2">
    <location>
        <begin position="8"/>
        <end position="23"/>
    </location>
</feature>
<keyword evidence="1" id="KW-0040">ANK repeat</keyword>
<evidence type="ECO:0000259" key="3">
    <source>
        <dbReference type="PROSITE" id="PS50105"/>
    </source>
</evidence>
<feature type="repeat" description="ANK" evidence="1">
    <location>
        <begin position="124"/>
        <end position="150"/>
    </location>
</feature>
<dbReference type="PROSITE" id="PS50297">
    <property type="entry name" value="ANK_REP_REGION"/>
    <property type="match status" value="3"/>
</dbReference>
<feature type="repeat" description="ANK" evidence="1">
    <location>
        <begin position="196"/>
        <end position="228"/>
    </location>
</feature>
<dbReference type="OrthoDB" id="439236at2759"/>
<dbReference type="SMART" id="SM00248">
    <property type="entry name" value="ANK"/>
    <property type="match status" value="3"/>
</dbReference>
<dbReference type="AlphaFoldDB" id="A0A8J2PND3"/>
<evidence type="ECO:0000256" key="1">
    <source>
        <dbReference type="PROSITE-ProRule" id="PRU00023"/>
    </source>
</evidence>
<comment type="caution">
    <text evidence="4">The sequence shown here is derived from an EMBL/GenBank/DDBJ whole genome shotgun (WGS) entry which is preliminary data.</text>
</comment>
<dbReference type="Pfam" id="PF00023">
    <property type="entry name" value="Ank"/>
    <property type="match status" value="1"/>
</dbReference>
<dbReference type="Pfam" id="PF00536">
    <property type="entry name" value="SAM_1"/>
    <property type="match status" value="1"/>
</dbReference>
<proteinExistence type="predicted"/>
<evidence type="ECO:0000313" key="4">
    <source>
        <dbReference type="EMBL" id="CAG7837493.1"/>
    </source>
</evidence>
<keyword evidence="5" id="KW-1185">Reference proteome</keyword>
<dbReference type="SMART" id="SM00454">
    <property type="entry name" value="SAM"/>
    <property type="match status" value="1"/>
</dbReference>
<sequence length="494" mass="55481">MPGGTWLKQPTTGSHPVKQNNTIFRPGGFSDSDNSDSDFSDYGYDYCNQGATSTTNHNQKYAIDDDDFEPATLIESTVVVPPSKPKLVQPLRYAIYKGTQDRVADSLKKLRDDHNFGVNEVLEDDWSCLMFACHAGRSDIVRYLIEEGADPEKLIDSRTCLMPLACSVNEDKSEIKRCAEIILEHTIDINYREPELGATALHFAVKSDLLELLDVLIAKGADVNACDSDRRTPLHWAATRGFGRIIKRLLNYNVDVHLLNNGGLQAYESAAFGGYSKISKALFLYGISKDTKILDLDIFNGNETSLDDGRNRNCISVERNDVANVLCQYKIRKYVSLFERQNIKLVDFLQMRDADFKNLGVVNVGDRINLLDAIRQMHTNDWKPSSLVNFPPNGMITLPDAMFVCQNIEQHLKLMAASMHYLTEHACTPSSSVSLLNPGFDNKTETGRVRDYCGSLIRSAETLKTNSNLFVELINKIKDNVEFRLGDYFSDAKK</sequence>
<reference evidence="4" key="1">
    <citation type="submission" date="2021-06" db="EMBL/GenBank/DDBJ databases">
        <authorList>
            <person name="Hodson N. C."/>
            <person name="Mongue J. A."/>
            <person name="Jaron S. K."/>
        </authorList>
    </citation>
    <scope>NUCLEOTIDE SEQUENCE</scope>
</reference>
<feature type="domain" description="SAM" evidence="3">
    <location>
        <begin position="317"/>
        <end position="380"/>
    </location>
</feature>
<evidence type="ECO:0000256" key="2">
    <source>
        <dbReference type="SAM" id="MobiDB-lite"/>
    </source>
</evidence>
<dbReference type="Proteomes" id="UP000708208">
    <property type="component" value="Unassembled WGS sequence"/>
</dbReference>
<gene>
    <name evidence="4" type="ORF">AFUS01_LOCUS46600</name>
</gene>
<feature type="region of interest" description="Disordered" evidence="2">
    <location>
        <begin position="1"/>
        <end position="31"/>
    </location>
</feature>
<dbReference type="Pfam" id="PF12796">
    <property type="entry name" value="Ank_2"/>
    <property type="match status" value="1"/>
</dbReference>
<organism evidence="4 5">
    <name type="scientific">Allacma fusca</name>
    <dbReference type="NCBI Taxonomy" id="39272"/>
    <lineage>
        <taxon>Eukaryota</taxon>
        <taxon>Metazoa</taxon>
        <taxon>Ecdysozoa</taxon>
        <taxon>Arthropoda</taxon>
        <taxon>Hexapoda</taxon>
        <taxon>Collembola</taxon>
        <taxon>Symphypleona</taxon>
        <taxon>Sminthuridae</taxon>
        <taxon>Allacma</taxon>
    </lineage>
</organism>